<evidence type="ECO:0000259" key="3">
    <source>
        <dbReference type="PROSITE" id="PS01031"/>
    </source>
</evidence>
<proteinExistence type="inferred from homology"/>
<name>A0A239C3E9_9BACT</name>
<dbReference type="InterPro" id="IPR008978">
    <property type="entry name" value="HSP20-like_chaperone"/>
</dbReference>
<keyword evidence="4" id="KW-0346">Stress response</keyword>
<dbReference type="PROSITE" id="PS01031">
    <property type="entry name" value="SHSP"/>
    <property type="match status" value="1"/>
</dbReference>
<protein>
    <submittedName>
        <fullName evidence="4">Heat shock protein Hsp20</fullName>
    </submittedName>
</protein>
<evidence type="ECO:0000256" key="1">
    <source>
        <dbReference type="PROSITE-ProRule" id="PRU00285"/>
    </source>
</evidence>
<keyword evidence="5" id="KW-1185">Reference proteome</keyword>
<dbReference type="SUPFAM" id="SSF49764">
    <property type="entry name" value="HSP20-like chaperones"/>
    <property type="match status" value="1"/>
</dbReference>
<gene>
    <name evidence="4" type="ORF">SAMN06296052_102299</name>
</gene>
<comment type="similarity">
    <text evidence="1 2">Belongs to the small heat shock protein (HSP20) family.</text>
</comment>
<reference evidence="5" key="1">
    <citation type="submission" date="2017-06" db="EMBL/GenBank/DDBJ databases">
        <authorList>
            <person name="Varghese N."/>
            <person name="Submissions S."/>
        </authorList>
    </citation>
    <scope>NUCLEOTIDE SEQUENCE [LARGE SCALE GENOMIC DNA]</scope>
    <source>
        <strain evidence="5">NKM1</strain>
    </source>
</reference>
<dbReference type="CDD" id="cd06464">
    <property type="entry name" value="ACD_sHsps-like"/>
    <property type="match status" value="1"/>
</dbReference>
<evidence type="ECO:0000256" key="2">
    <source>
        <dbReference type="RuleBase" id="RU003616"/>
    </source>
</evidence>
<feature type="domain" description="SHSP" evidence="3">
    <location>
        <begin position="57"/>
        <end position="173"/>
    </location>
</feature>
<sequence>MYQLELLTHSLLQYHNRKEGNIMGTLAKNNSGLFPAIPSFLDDNMLRDWFSWPMNRNTENGSVPAVNVRESNEAFELEVAAPGMNKQDFKVELDNNMLVISAEKENKQEEQDEKGNYTRREFSYQTFTRTFSLPERLVEGDKISAKYHDGILHITVPKTEEAKIKPAKQIKIS</sequence>
<dbReference type="Pfam" id="PF00011">
    <property type="entry name" value="HSP20"/>
    <property type="match status" value="1"/>
</dbReference>
<evidence type="ECO:0000313" key="4">
    <source>
        <dbReference type="EMBL" id="SNS14188.1"/>
    </source>
</evidence>
<dbReference type="AlphaFoldDB" id="A0A239C3E9"/>
<dbReference type="PANTHER" id="PTHR11527">
    <property type="entry name" value="HEAT-SHOCK PROTEIN 20 FAMILY MEMBER"/>
    <property type="match status" value="1"/>
</dbReference>
<evidence type="ECO:0000313" key="5">
    <source>
        <dbReference type="Proteomes" id="UP000198432"/>
    </source>
</evidence>
<accession>A0A239C3E9</accession>
<dbReference type="Gene3D" id="2.60.40.790">
    <property type="match status" value="1"/>
</dbReference>
<dbReference type="InterPro" id="IPR031107">
    <property type="entry name" value="Small_HSP"/>
</dbReference>
<dbReference type="InterPro" id="IPR002068">
    <property type="entry name" value="A-crystallin/Hsp20_dom"/>
</dbReference>
<dbReference type="EMBL" id="FZOQ01000002">
    <property type="protein sequence ID" value="SNS14188.1"/>
    <property type="molecule type" value="Genomic_DNA"/>
</dbReference>
<dbReference type="Proteomes" id="UP000198432">
    <property type="component" value="Unassembled WGS sequence"/>
</dbReference>
<organism evidence="4 5">
    <name type="scientific">Pontibacter ummariensis</name>
    <dbReference type="NCBI Taxonomy" id="1610492"/>
    <lineage>
        <taxon>Bacteria</taxon>
        <taxon>Pseudomonadati</taxon>
        <taxon>Bacteroidota</taxon>
        <taxon>Cytophagia</taxon>
        <taxon>Cytophagales</taxon>
        <taxon>Hymenobacteraceae</taxon>
        <taxon>Pontibacter</taxon>
    </lineage>
</organism>